<gene>
    <name evidence="1" type="ORF">ASPCAL14428</name>
</gene>
<dbReference type="AlphaFoldDB" id="A0A0U5GJA2"/>
<dbReference type="EMBL" id="CDMC01000024">
    <property type="protein sequence ID" value="CEL11325.1"/>
    <property type="molecule type" value="Genomic_DNA"/>
</dbReference>
<protein>
    <recommendedName>
        <fullName evidence="3">F-box domain-containing protein</fullName>
    </recommendedName>
</protein>
<dbReference type="Proteomes" id="UP000054771">
    <property type="component" value="Unassembled WGS sequence"/>
</dbReference>
<dbReference type="OMA" id="WEYDIAY"/>
<evidence type="ECO:0000313" key="2">
    <source>
        <dbReference type="Proteomes" id="UP000054771"/>
    </source>
</evidence>
<dbReference type="OrthoDB" id="4802432at2759"/>
<organism evidence="1 2">
    <name type="scientific">Aspergillus calidoustus</name>
    <dbReference type="NCBI Taxonomy" id="454130"/>
    <lineage>
        <taxon>Eukaryota</taxon>
        <taxon>Fungi</taxon>
        <taxon>Dikarya</taxon>
        <taxon>Ascomycota</taxon>
        <taxon>Pezizomycotina</taxon>
        <taxon>Eurotiomycetes</taxon>
        <taxon>Eurotiomycetidae</taxon>
        <taxon>Eurotiales</taxon>
        <taxon>Aspergillaceae</taxon>
        <taxon>Aspergillus</taxon>
        <taxon>Aspergillus subgen. Nidulantes</taxon>
    </lineage>
</organism>
<accession>A0A0U5GJA2</accession>
<evidence type="ECO:0008006" key="3">
    <source>
        <dbReference type="Google" id="ProtNLM"/>
    </source>
</evidence>
<proteinExistence type="predicted"/>
<sequence length="530" mass="61279">MVHFPAEIVEQIVEYIQRSEQSASHPYKKCKILPYAVVARQWQVAVERLLWQEVALNTSISLAQLKEWTSGDAYRCARPGYIRHLISMWPNLGCYNWGKKDEQDDHIVQANRYAEWYDEQHHKYLLDLFNLLASWKDQNASMRLSLRLDGDERIEHEPQPEEDVTRAEWEDMTLDQLWQKGLAAYPPRLTEKFVTELPTLPYITSFAVYNPEDSDHRPSAFFLLLTRFPNVRRIYGGEGGSVLTESLRALVAQRQDLIDHLSLVPELVEKFKYEIDSARELARNPATNATNYLSPRGLDELSIGFRTLSMRLRKLKLEFVRISSALFWPGGGEEDYDTTCLHWPKLEELVVLGVPPYTADGKWILDNDAGRWHHISLEELEADPDQGWDYDTGHYGYRDIMRRDAADEMYSSMGRAARRMPRLRRLEFSFRAETGECGPTERLEFERDLSTGKSRLQIATGCWYLIGEKVILAWGSQGKLAPQSVAPECRGRLTHKDERDGSVALVHRKKKTKKPSCHDGACSVEFEKWP</sequence>
<evidence type="ECO:0000313" key="1">
    <source>
        <dbReference type="EMBL" id="CEL11325.1"/>
    </source>
</evidence>
<reference evidence="2" key="1">
    <citation type="journal article" date="2016" name="Genome Announc.">
        <title>Draft genome sequences of fungus Aspergillus calidoustus.</title>
        <authorList>
            <person name="Horn F."/>
            <person name="Linde J."/>
            <person name="Mattern D.J."/>
            <person name="Walther G."/>
            <person name="Guthke R."/>
            <person name="Scherlach K."/>
            <person name="Martin K."/>
            <person name="Brakhage A.A."/>
            <person name="Petzke L."/>
            <person name="Valiante V."/>
        </authorList>
    </citation>
    <scope>NUCLEOTIDE SEQUENCE [LARGE SCALE GENOMIC DNA]</scope>
    <source>
        <strain evidence="2">SF006504</strain>
    </source>
</reference>
<keyword evidence="2" id="KW-1185">Reference proteome</keyword>
<name>A0A0U5GJA2_ASPCI</name>
<dbReference type="STRING" id="454130.A0A0U5GJA2"/>